<comment type="caution">
    <text evidence="2">The sequence shown here is derived from an EMBL/GenBank/DDBJ whole genome shotgun (WGS) entry which is preliminary data.</text>
</comment>
<evidence type="ECO:0000313" key="3">
    <source>
        <dbReference type="Proteomes" id="UP001597102"/>
    </source>
</evidence>
<dbReference type="SUPFAM" id="SSF54534">
    <property type="entry name" value="FKBP-like"/>
    <property type="match status" value="1"/>
</dbReference>
<keyword evidence="2" id="KW-0418">Kinase</keyword>
<accession>A0ABW3J6S1</accession>
<dbReference type="Gene3D" id="3.10.50.30">
    <property type="entry name" value="Transcription elongation factor, GreA/GreB, C-terminal domain"/>
    <property type="match status" value="1"/>
</dbReference>
<gene>
    <name evidence="2" type="primary">rnk</name>
    <name evidence="2" type="ORF">ACFQ2F_03300</name>
</gene>
<protein>
    <submittedName>
        <fullName evidence="2">Nucleoside diphosphate kinase regulator</fullName>
    </submittedName>
</protein>
<proteinExistence type="predicted"/>
<dbReference type="PANTHER" id="PTHR30437">
    <property type="entry name" value="TRANSCRIPTION ELONGATION FACTOR GREA"/>
    <property type="match status" value="1"/>
</dbReference>
<feature type="domain" description="Transcription elongation factor GreA/GreB C-terminal" evidence="1">
    <location>
        <begin position="56"/>
        <end position="130"/>
    </location>
</feature>
<dbReference type="EMBL" id="JBHTJO010000001">
    <property type="protein sequence ID" value="MFD0986122.1"/>
    <property type="molecule type" value="Genomic_DNA"/>
</dbReference>
<reference evidence="3" key="1">
    <citation type="journal article" date="2019" name="Int. J. Syst. Evol. Microbiol.">
        <title>The Global Catalogue of Microorganisms (GCM) 10K type strain sequencing project: providing services to taxonomists for standard genome sequencing and annotation.</title>
        <authorList>
            <consortium name="The Broad Institute Genomics Platform"/>
            <consortium name="The Broad Institute Genome Sequencing Center for Infectious Disease"/>
            <person name="Wu L."/>
            <person name="Ma J."/>
        </authorList>
    </citation>
    <scope>NUCLEOTIDE SEQUENCE [LARGE SCALE GENOMIC DNA]</scope>
    <source>
        <strain evidence="3">CCUG 61697</strain>
    </source>
</reference>
<dbReference type="NCBIfam" id="NF004396">
    <property type="entry name" value="PRK05753.1"/>
    <property type="match status" value="1"/>
</dbReference>
<organism evidence="2 3">
    <name type="scientific">Methyloligella solikamskensis</name>
    <dbReference type="NCBI Taxonomy" id="1177756"/>
    <lineage>
        <taxon>Bacteria</taxon>
        <taxon>Pseudomonadati</taxon>
        <taxon>Pseudomonadota</taxon>
        <taxon>Alphaproteobacteria</taxon>
        <taxon>Hyphomicrobiales</taxon>
        <taxon>Hyphomicrobiaceae</taxon>
        <taxon>Methyloligella</taxon>
    </lineage>
</organism>
<dbReference type="RefSeq" id="WP_379085654.1">
    <property type="nucleotide sequence ID" value="NZ_JBHTJO010000001.1"/>
</dbReference>
<dbReference type="PANTHER" id="PTHR30437:SF5">
    <property type="entry name" value="REGULATOR OF NUCLEOSIDE DIPHOSPHATE KINASE"/>
    <property type="match status" value="1"/>
</dbReference>
<dbReference type="Proteomes" id="UP001597102">
    <property type="component" value="Unassembled WGS sequence"/>
</dbReference>
<dbReference type="GO" id="GO:0016301">
    <property type="term" value="F:kinase activity"/>
    <property type="evidence" value="ECO:0007669"/>
    <property type="project" value="UniProtKB-KW"/>
</dbReference>
<name>A0ABW3J6S1_9HYPH</name>
<keyword evidence="3" id="KW-1185">Reference proteome</keyword>
<keyword evidence="2" id="KW-0808">Transferase</keyword>
<sequence length="135" mass="14489">MPDVLSDALPRIVISLVEEQCLTAMATGASERIPEVAAVLLRELERADLVPDNEMPSDVIRLDSVAEVELDDAKQLKLQLVLPAEADISAGKVSILTPIGAALLGLSPGQEMQWSGNDGRHHRLTVRTVSNSTRA</sequence>
<dbReference type="InterPro" id="IPR001437">
    <property type="entry name" value="Tscrpt_elong_fac_GreA/B_C"/>
</dbReference>
<dbReference type="InterPro" id="IPR023459">
    <property type="entry name" value="Tscrpt_elong_fac_GreA/B_fam"/>
</dbReference>
<dbReference type="InterPro" id="IPR036953">
    <property type="entry name" value="GreA/GreB_C_sf"/>
</dbReference>
<dbReference type="Pfam" id="PF01272">
    <property type="entry name" value="GreA_GreB"/>
    <property type="match status" value="1"/>
</dbReference>
<evidence type="ECO:0000259" key="1">
    <source>
        <dbReference type="Pfam" id="PF01272"/>
    </source>
</evidence>
<evidence type="ECO:0000313" key="2">
    <source>
        <dbReference type="EMBL" id="MFD0986122.1"/>
    </source>
</evidence>